<reference evidence="4 5" key="1">
    <citation type="submission" date="2024-09" db="EMBL/GenBank/DDBJ databases">
        <authorList>
            <person name="Sun Q."/>
            <person name="Mori K."/>
        </authorList>
    </citation>
    <scope>NUCLEOTIDE SEQUENCE [LARGE SCALE GENOMIC DNA]</scope>
    <source>
        <strain evidence="4 5">TBRC 3947</strain>
    </source>
</reference>
<dbReference type="SUPFAM" id="SSF50475">
    <property type="entry name" value="FMN-binding split barrel"/>
    <property type="match status" value="1"/>
</dbReference>
<accession>A0ABV6M4X4</accession>
<protein>
    <submittedName>
        <fullName evidence="4">Flavin reductase family protein</fullName>
        <ecNumber evidence="4">1.5.1.-</ecNumber>
    </submittedName>
</protein>
<dbReference type="Proteomes" id="UP001589867">
    <property type="component" value="Unassembled WGS sequence"/>
</dbReference>
<evidence type="ECO:0000259" key="3">
    <source>
        <dbReference type="SMART" id="SM00903"/>
    </source>
</evidence>
<dbReference type="Pfam" id="PF01613">
    <property type="entry name" value="Flavin_Reduct"/>
    <property type="match status" value="1"/>
</dbReference>
<dbReference type="SMART" id="SM00903">
    <property type="entry name" value="Flavin_Reduct"/>
    <property type="match status" value="1"/>
</dbReference>
<gene>
    <name evidence="4" type="ORF">ACFFIA_17955</name>
</gene>
<evidence type="ECO:0000256" key="1">
    <source>
        <dbReference type="ARBA" id="ARBA00008898"/>
    </source>
</evidence>
<organism evidence="4 5">
    <name type="scientific">Phytohabitans kaempferiae</name>
    <dbReference type="NCBI Taxonomy" id="1620943"/>
    <lineage>
        <taxon>Bacteria</taxon>
        <taxon>Bacillati</taxon>
        <taxon>Actinomycetota</taxon>
        <taxon>Actinomycetes</taxon>
        <taxon>Micromonosporales</taxon>
        <taxon>Micromonosporaceae</taxon>
    </lineage>
</organism>
<dbReference type="InterPro" id="IPR002563">
    <property type="entry name" value="Flavin_Rdtase-like_dom"/>
</dbReference>
<feature type="domain" description="Flavin reductase like" evidence="3">
    <location>
        <begin position="25"/>
        <end position="172"/>
    </location>
</feature>
<keyword evidence="2 4" id="KW-0560">Oxidoreductase</keyword>
<name>A0ABV6M4X4_9ACTN</name>
<comment type="similarity">
    <text evidence="1">Belongs to the non-flavoprotein flavin reductase family.</text>
</comment>
<keyword evidence="5" id="KW-1185">Reference proteome</keyword>
<dbReference type="PANTHER" id="PTHR30466:SF11">
    <property type="entry name" value="FLAVIN-DEPENDENT MONOOXYGENASE, REDUCTASE SUBUNIT HSAB"/>
    <property type="match status" value="1"/>
</dbReference>
<dbReference type="EMBL" id="JBHLUH010000036">
    <property type="protein sequence ID" value="MFC0529543.1"/>
    <property type="molecule type" value="Genomic_DNA"/>
</dbReference>
<dbReference type="InterPro" id="IPR012349">
    <property type="entry name" value="Split_barrel_FMN-bd"/>
</dbReference>
<dbReference type="InterPro" id="IPR050268">
    <property type="entry name" value="NADH-dep_flavin_reductase"/>
</dbReference>
<dbReference type="EC" id="1.5.1.-" evidence="4"/>
<evidence type="ECO:0000256" key="2">
    <source>
        <dbReference type="ARBA" id="ARBA00023002"/>
    </source>
</evidence>
<comment type="caution">
    <text evidence="4">The sequence shown here is derived from an EMBL/GenBank/DDBJ whole genome shotgun (WGS) entry which is preliminary data.</text>
</comment>
<dbReference type="GO" id="GO:0016491">
    <property type="term" value="F:oxidoreductase activity"/>
    <property type="evidence" value="ECO:0007669"/>
    <property type="project" value="UniProtKB-KW"/>
</dbReference>
<proteinExistence type="inferred from homology"/>
<sequence>MDQRIVMGKHPAGEAVSPRAFRTALGTFPTGVAIVTFQTDEGPHGMTVNSLVSLSLDPPLVGISVDRRARSAELIERASRFAVNVASAGQRDLALRFATNGLHGEELFAGVDWTPGPTGAPIIAGCLAVVDCDLHSILPTGDHLLYLGEARVLYLGPPHLSPVVFHRSTFTGLRAPYGDHPFLHLPPSSPDWAMS</sequence>
<dbReference type="Gene3D" id="2.30.110.10">
    <property type="entry name" value="Electron Transport, Fmn-binding Protein, Chain A"/>
    <property type="match status" value="1"/>
</dbReference>
<dbReference type="PANTHER" id="PTHR30466">
    <property type="entry name" value="FLAVIN REDUCTASE"/>
    <property type="match status" value="1"/>
</dbReference>
<dbReference type="RefSeq" id="WP_377252410.1">
    <property type="nucleotide sequence ID" value="NZ_JBHLUH010000036.1"/>
</dbReference>
<evidence type="ECO:0000313" key="4">
    <source>
        <dbReference type="EMBL" id="MFC0529543.1"/>
    </source>
</evidence>
<evidence type="ECO:0000313" key="5">
    <source>
        <dbReference type="Proteomes" id="UP001589867"/>
    </source>
</evidence>